<keyword evidence="2" id="KW-1185">Reference proteome</keyword>
<accession>A0AAV5MBC2</accession>
<sequence length="43" mass="4707">MGVGDYSLREKYDIQTNKGALDPSIGWQLVGWGLLLSKSLLSP</sequence>
<evidence type="ECO:0000313" key="1">
    <source>
        <dbReference type="EMBL" id="GKV46845.1"/>
    </source>
</evidence>
<reference evidence="1 2" key="1">
    <citation type="journal article" date="2021" name="Commun. Biol.">
        <title>The genome of Shorea leprosula (Dipterocarpaceae) highlights the ecological relevance of drought in aseasonal tropical rainforests.</title>
        <authorList>
            <person name="Ng K.K.S."/>
            <person name="Kobayashi M.J."/>
            <person name="Fawcett J.A."/>
            <person name="Hatakeyama M."/>
            <person name="Paape T."/>
            <person name="Ng C.H."/>
            <person name="Ang C.C."/>
            <person name="Tnah L.H."/>
            <person name="Lee C.T."/>
            <person name="Nishiyama T."/>
            <person name="Sese J."/>
            <person name="O'Brien M.J."/>
            <person name="Copetti D."/>
            <person name="Mohd Noor M.I."/>
            <person name="Ong R.C."/>
            <person name="Putra M."/>
            <person name="Sireger I.Z."/>
            <person name="Indrioko S."/>
            <person name="Kosugi Y."/>
            <person name="Izuno A."/>
            <person name="Isagi Y."/>
            <person name="Lee S.L."/>
            <person name="Shimizu K.K."/>
        </authorList>
    </citation>
    <scope>NUCLEOTIDE SEQUENCE [LARGE SCALE GENOMIC DNA]</scope>
    <source>
        <strain evidence="1">214</strain>
    </source>
</reference>
<comment type="caution">
    <text evidence="1">The sequence shown here is derived from an EMBL/GenBank/DDBJ whole genome shotgun (WGS) entry which is preliminary data.</text>
</comment>
<organism evidence="1 2">
    <name type="scientific">Rubroshorea leprosula</name>
    <dbReference type="NCBI Taxonomy" id="152421"/>
    <lineage>
        <taxon>Eukaryota</taxon>
        <taxon>Viridiplantae</taxon>
        <taxon>Streptophyta</taxon>
        <taxon>Embryophyta</taxon>
        <taxon>Tracheophyta</taxon>
        <taxon>Spermatophyta</taxon>
        <taxon>Magnoliopsida</taxon>
        <taxon>eudicotyledons</taxon>
        <taxon>Gunneridae</taxon>
        <taxon>Pentapetalae</taxon>
        <taxon>rosids</taxon>
        <taxon>malvids</taxon>
        <taxon>Malvales</taxon>
        <taxon>Dipterocarpaceae</taxon>
        <taxon>Rubroshorea</taxon>
    </lineage>
</organism>
<dbReference type="AlphaFoldDB" id="A0AAV5MBC2"/>
<name>A0AAV5MBC2_9ROSI</name>
<gene>
    <name evidence="1" type="ORF">SLEP1_g53806</name>
</gene>
<proteinExistence type="predicted"/>
<dbReference type="Proteomes" id="UP001054252">
    <property type="component" value="Unassembled WGS sequence"/>
</dbReference>
<dbReference type="EMBL" id="BPVZ01000217">
    <property type="protein sequence ID" value="GKV46845.1"/>
    <property type="molecule type" value="Genomic_DNA"/>
</dbReference>
<protein>
    <submittedName>
        <fullName evidence="1">Uncharacterized protein</fullName>
    </submittedName>
</protein>
<evidence type="ECO:0000313" key="2">
    <source>
        <dbReference type="Proteomes" id="UP001054252"/>
    </source>
</evidence>